<reference evidence="2" key="2">
    <citation type="submission" date="2021-04" db="EMBL/GenBank/DDBJ databases">
        <authorList>
            <person name="Gilroy R."/>
        </authorList>
    </citation>
    <scope>NUCLEOTIDE SEQUENCE</scope>
    <source>
        <strain evidence="2">ChiHecec2B26-7398</strain>
    </source>
</reference>
<organism evidence="2 3">
    <name type="scientific">Candidatus Gemmiger excrementipullorum</name>
    <dbReference type="NCBI Taxonomy" id="2838610"/>
    <lineage>
        <taxon>Bacteria</taxon>
        <taxon>Bacillati</taxon>
        <taxon>Bacillota</taxon>
        <taxon>Clostridia</taxon>
        <taxon>Eubacteriales</taxon>
        <taxon>Gemmiger</taxon>
    </lineage>
</organism>
<evidence type="ECO:0000313" key="3">
    <source>
        <dbReference type="Proteomes" id="UP000886751"/>
    </source>
</evidence>
<feature type="transmembrane region" description="Helical" evidence="1">
    <location>
        <begin position="87"/>
        <end position="109"/>
    </location>
</feature>
<keyword evidence="1" id="KW-1133">Transmembrane helix</keyword>
<dbReference type="AlphaFoldDB" id="A0A9D2BUB1"/>
<dbReference type="Pfam" id="PF06898">
    <property type="entry name" value="YqfD"/>
    <property type="match status" value="1"/>
</dbReference>
<dbReference type="Proteomes" id="UP000886751">
    <property type="component" value="Unassembled WGS sequence"/>
</dbReference>
<keyword evidence="1" id="KW-0472">Membrane</keyword>
<sequence>MKHEVWAADWLRFRVAGRAPQQFLSRAAAQGLRLRRLQGQKDAFTASAAGVDYAKLRRLAREGGWTFTLLRRHGPGRWLEALWARPGIVAGAAVFAALLHLGGGFLWSIDFSALPPGLQPSMRALLAENGIWEGVRVEEPLLDRARQAALAQSDQFGWVSLNFTGGCLTVEMTQASRQTVQPDAPEAPLYARAGGEILAVEPQSGFAVVTPGQQVAQGQLLVDAVRLDRDGDPVRQGVRGRIVARVEKTYTALQPYQSTVSCFTGQSAVRQQLFLAGRWFPAGDAPVLPEGERMVEWLPLRVGRLCLPVCLRRETVWTQAEQELRYSRQQAQALARRSCRAQLLAEFPGAVIEAERCVQSGEADGARCTVTYRFCADIAGTEAPAPQT</sequence>
<evidence type="ECO:0000256" key="1">
    <source>
        <dbReference type="SAM" id="Phobius"/>
    </source>
</evidence>
<evidence type="ECO:0000313" key="2">
    <source>
        <dbReference type="EMBL" id="HIX95330.1"/>
    </source>
</evidence>
<dbReference type="InterPro" id="IPR010690">
    <property type="entry name" value="YqfD"/>
</dbReference>
<accession>A0A9D2BUB1</accession>
<reference evidence="2" key="1">
    <citation type="journal article" date="2021" name="PeerJ">
        <title>Extensive microbial diversity within the chicken gut microbiome revealed by metagenomics and culture.</title>
        <authorList>
            <person name="Gilroy R."/>
            <person name="Ravi A."/>
            <person name="Getino M."/>
            <person name="Pursley I."/>
            <person name="Horton D.L."/>
            <person name="Alikhan N.F."/>
            <person name="Baker D."/>
            <person name="Gharbi K."/>
            <person name="Hall N."/>
            <person name="Watson M."/>
            <person name="Adriaenssens E.M."/>
            <person name="Foster-Nyarko E."/>
            <person name="Jarju S."/>
            <person name="Secka A."/>
            <person name="Antonio M."/>
            <person name="Oren A."/>
            <person name="Chaudhuri R.R."/>
            <person name="La Ragione R."/>
            <person name="Hildebrand F."/>
            <person name="Pallen M.J."/>
        </authorList>
    </citation>
    <scope>NUCLEOTIDE SEQUENCE</scope>
    <source>
        <strain evidence="2">ChiHecec2B26-7398</strain>
    </source>
</reference>
<dbReference type="EMBL" id="DXEI01000117">
    <property type="protein sequence ID" value="HIX95330.1"/>
    <property type="molecule type" value="Genomic_DNA"/>
</dbReference>
<keyword evidence="1" id="KW-0812">Transmembrane</keyword>
<comment type="caution">
    <text evidence="2">The sequence shown here is derived from an EMBL/GenBank/DDBJ whole genome shotgun (WGS) entry which is preliminary data.</text>
</comment>
<gene>
    <name evidence="2" type="ORF">H9846_07720</name>
</gene>
<protein>
    <submittedName>
        <fullName evidence="2">Sporulation protein YqfD</fullName>
    </submittedName>
</protein>
<proteinExistence type="predicted"/>
<name>A0A9D2BUB1_9FIRM</name>